<gene>
    <name evidence="1" type="ORF">DILT_LOCUS17063</name>
</gene>
<accession>A0A3P7R692</accession>
<sequence>MKVLQDTPGLTELEVGAKHCGQWVSPDAQTELTGRVSALSSFCESSLRQLSDRQSAIASRLSSWQSWCQLAEDLDRELHQLSSDLSAALETGVSGPEALASQQLKKKRVQFERLQALQEKLVTLKPQFTELKRLKSSKDAAVIDLGLRNRSIELVASYAKLETDIKVCSLKVSFVGLF</sequence>
<evidence type="ECO:0000313" key="2">
    <source>
        <dbReference type="Proteomes" id="UP000281553"/>
    </source>
</evidence>
<organism evidence="1 2">
    <name type="scientific">Dibothriocephalus latus</name>
    <name type="common">Fish tapeworm</name>
    <name type="synonym">Diphyllobothrium latum</name>
    <dbReference type="NCBI Taxonomy" id="60516"/>
    <lineage>
        <taxon>Eukaryota</taxon>
        <taxon>Metazoa</taxon>
        <taxon>Spiralia</taxon>
        <taxon>Lophotrochozoa</taxon>
        <taxon>Platyhelminthes</taxon>
        <taxon>Cestoda</taxon>
        <taxon>Eucestoda</taxon>
        <taxon>Diphyllobothriidea</taxon>
        <taxon>Diphyllobothriidae</taxon>
        <taxon>Dibothriocephalus</taxon>
    </lineage>
</organism>
<proteinExistence type="predicted"/>
<evidence type="ECO:0000313" key="1">
    <source>
        <dbReference type="EMBL" id="VDN36559.1"/>
    </source>
</evidence>
<reference evidence="1 2" key="1">
    <citation type="submission" date="2018-11" db="EMBL/GenBank/DDBJ databases">
        <authorList>
            <consortium name="Pathogen Informatics"/>
        </authorList>
    </citation>
    <scope>NUCLEOTIDE SEQUENCE [LARGE SCALE GENOMIC DNA]</scope>
</reference>
<keyword evidence="2" id="KW-1185">Reference proteome</keyword>
<dbReference type="AlphaFoldDB" id="A0A3P7R692"/>
<protein>
    <submittedName>
        <fullName evidence="1">Uncharacterized protein</fullName>
    </submittedName>
</protein>
<name>A0A3P7R692_DIBLA</name>
<dbReference type="Proteomes" id="UP000281553">
    <property type="component" value="Unassembled WGS sequence"/>
</dbReference>
<dbReference type="EMBL" id="UYRU01089086">
    <property type="protein sequence ID" value="VDN36559.1"/>
    <property type="molecule type" value="Genomic_DNA"/>
</dbReference>